<proteinExistence type="predicted"/>
<dbReference type="PANTHER" id="PTHR33710">
    <property type="entry name" value="BNAC02G09200D PROTEIN"/>
    <property type="match status" value="1"/>
</dbReference>
<protein>
    <recommendedName>
        <fullName evidence="3">Exo_endo_phos domain-containing protein</fullName>
    </recommendedName>
</protein>
<evidence type="ECO:0000313" key="2">
    <source>
        <dbReference type="Proteomes" id="UP001396334"/>
    </source>
</evidence>
<dbReference type="EMBL" id="JBBPBN010000014">
    <property type="protein sequence ID" value="KAK9025064.1"/>
    <property type="molecule type" value="Genomic_DNA"/>
</dbReference>
<accession>A0ABR2SIT2</accession>
<organism evidence="1 2">
    <name type="scientific">Hibiscus sabdariffa</name>
    <name type="common">roselle</name>
    <dbReference type="NCBI Taxonomy" id="183260"/>
    <lineage>
        <taxon>Eukaryota</taxon>
        <taxon>Viridiplantae</taxon>
        <taxon>Streptophyta</taxon>
        <taxon>Embryophyta</taxon>
        <taxon>Tracheophyta</taxon>
        <taxon>Spermatophyta</taxon>
        <taxon>Magnoliopsida</taxon>
        <taxon>eudicotyledons</taxon>
        <taxon>Gunneridae</taxon>
        <taxon>Pentapetalae</taxon>
        <taxon>rosids</taxon>
        <taxon>malvids</taxon>
        <taxon>Malvales</taxon>
        <taxon>Malvaceae</taxon>
        <taxon>Malvoideae</taxon>
        <taxon>Hibiscus</taxon>
    </lineage>
</organism>
<comment type="caution">
    <text evidence="1">The sequence shown here is derived from an EMBL/GenBank/DDBJ whole genome shotgun (WGS) entry which is preliminary data.</text>
</comment>
<evidence type="ECO:0000313" key="1">
    <source>
        <dbReference type="EMBL" id="KAK9025064.1"/>
    </source>
</evidence>
<dbReference type="Proteomes" id="UP001396334">
    <property type="component" value="Unassembled WGS sequence"/>
</dbReference>
<sequence length="209" mass="24543">MLIFFVSEDSGSSQWRLTGFYGAPAIQDRVHSWRLLRQLHDSPLIPWCVIEDFNEILSSHEKQGGLLRNEWQMRNFREALEDCELFDLGYLGNWYTWEWGRTTANNIRERLDRGVANSAWENLFLNYILDHLTNSFSDHCPLLLSTCPNFGQPQQYWHFRFEASWLLESSCEAEVEHLWSSSVGTIPDCLLAVNLGLDRWLVKLKEKRS</sequence>
<dbReference type="SUPFAM" id="SSF56219">
    <property type="entry name" value="DNase I-like"/>
    <property type="match status" value="1"/>
</dbReference>
<dbReference type="InterPro" id="IPR036691">
    <property type="entry name" value="Endo/exonu/phosph_ase_sf"/>
</dbReference>
<reference evidence="1 2" key="1">
    <citation type="journal article" date="2024" name="G3 (Bethesda)">
        <title>Genome assembly of Hibiscus sabdariffa L. provides insights into metabolisms of medicinal natural products.</title>
        <authorList>
            <person name="Kim T."/>
        </authorList>
    </citation>
    <scope>NUCLEOTIDE SEQUENCE [LARGE SCALE GENOMIC DNA]</scope>
    <source>
        <strain evidence="1">TK-2024</strain>
        <tissue evidence="1">Old leaves</tissue>
    </source>
</reference>
<gene>
    <name evidence="1" type="ORF">V6N11_064963</name>
</gene>
<dbReference type="Gene3D" id="3.60.10.10">
    <property type="entry name" value="Endonuclease/exonuclease/phosphatase"/>
    <property type="match status" value="1"/>
</dbReference>
<name>A0ABR2SIT2_9ROSI</name>
<evidence type="ECO:0008006" key="3">
    <source>
        <dbReference type="Google" id="ProtNLM"/>
    </source>
</evidence>
<keyword evidence="2" id="KW-1185">Reference proteome</keyword>
<dbReference type="PANTHER" id="PTHR33710:SF62">
    <property type="entry name" value="DUF4283 DOMAIN PROTEIN"/>
    <property type="match status" value="1"/>
</dbReference>